<dbReference type="InterPro" id="IPR006047">
    <property type="entry name" value="GH13_cat_dom"/>
</dbReference>
<dbReference type="Proteomes" id="UP001307889">
    <property type="component" value="Chromosome 6"/>
</dbReference>
<protein>
    <recommendedName>
        <fullName evidence="2">alpha-glucosidase</fullName>
        <ecNumber evidence="2">3.2.1.20</ecNumber>
    </recommendedName>
</protein>
<dbReference type="SUPFAM" id="SSF51445">
    <property type="entry name" value="(Trans)glycosidases"/>
    <property type="match status" value="1"/>
</dbReference>
<evidence type="ECO:0000313" key="6">
    <source>
        <dbReference type="Proteomes" id="UP001307889"/>
    </source>
</evidence>
<dbReference type="Gene3D" id="3.90.400.10">
    <property type="entry name" value="Oligo-1,6-glucosidase, Domain 2"/>
    <property type="match status" value="1"/>
</dbReference>
<dbReference type="InterPro" id="IPR045857">
    <property type="entry name" value="O16G_dom_2"/>
</dbReference>
<proteinExistence type="predicted"/>
<feature type="signal peptide" evidence="3">
    <location>
        <begin position="1"/>
        <end position="18"/>
    </location>
</feature>
<sequence length="582" mass="67151">MKLLWVFLCVFVSSYVCGVEWFNEGPIYQVYVASFADTDGDGWGDLKGVIEHVKHFKDIGVKAVWLSPIFTSPMKDNGYDVSDYLNVNPKYGTMADLEDLIRALHELGIKILLDFVPNHTSDEHEWFKKSIRQEKPYDDYYVWKDKIGMTRNASGAMIPTPPNNWRSLFTPSAWTWNEHRQQFYLHQFGDYQPDLNFDNPKVVEEMKEAIRFWLRKGVDGMRVDATPYIIETNYDKNQPNIQGCPLPADDYECQQHLYTRDQPKLYDIIAEFAKTLEEFNNNGTKYQFVEAYASIDFTMKYYMNSTSPFNFNLISYLRQSSNASDLSFLIHNFIDNMPNGTWPNWVAGNHDNPRIATRFGEEMVDVVHTLTMLLPGAPITYQGEEIGMSNPYIPESLRQDHSSFNRDGARTPMQWNTSLNAGFSKNKRPYLPVNPNFWHTNVESENKSPSSHLSVYKRLVEVHRELIDSGLDGFETYIVSPWVFAFSRPKHLVVINLNNMEESFSVKDLKIDKKEMPDTLKVRVTSANSNYEAGFEVKSMNITMRPKSSVVFSVNLKGFANGMAPSSLLVLLTAFMCFFKIY</sequence>
<evidence type="ECO:0000256" key="3">
    <source>
        <dbReference type="SAM" id="SignalP"/>
    </source>
</evidence>
<feature type="chain" id="PRO_5046373613" description="alpha-glucosidase" evidence="3">
    <location>
        <begin position="19"/>
        <end position="582"/>
    </location>
</feature>
<name>A0ABN7AU41_9HEMI</name>
<dbReference type="PANTHER" id="PTHR10357:SF179">
    <property type="entry name" value="NEUTRAL AND BASIC AMINO ACID TRANSPORT PROTEIN RBAT"/>
    <property type="match status" value="1"/>
</dbReference>
<dbReference type="Pfam" id="PF00128">
    <property type="entry name" value="Alpha-amylase"/>
    <property type="match status" value="1"/>
</dbReference>
<reference evidence="5 6" key="1">
    <citation type="submission" date="2023-09" db="EMBL/GenBank/DDBJ databases">
        <title>Nesidiocoris tenuis whole genome shotgun sequence.</title>
        <authorList>
            <person name="Shibata T."/>
            <person name="Shimoda M."/>
            <person name="Kobayashi T."/>
            <person name="Uehara T."/>
        </authorList>
    </citation>
    <scope>NUCLEOTIDE SEQUENCE [LARGE SCALE GENOMIC DNA]</scope>
    <source>
        <strain evidence="5 6">Japan</strain>
    </source>
</reference>
<evidence type="ECO:0000256" key="1">
    <source>
        <dbReference type="ARBA" id="ARBA00001657"/>
    </source>
</evidence>
<organism evidence="5 6">
    <name type="scientific">Nesidiocoris tenuis</name>
    <dbReference type="NCBI Taxonomy" id="355587"/>
    <lineage>
        <taxon>Eukaryota</taxon>
        <taxon>Metazoa</taxon>
        <taxon>Ecdysozoa</taxon>
        <taxon>Arthropoda</taxon>
        <taxon>Hexapoda</taxon>
        <taxon>Insecta</taxon>
        <taxon>Pterygota</taxon>
        <taxon>Neoptera</taxon>
        <taxon>Paraneoptera</taxon>
        <taxon>Hemiptera</taxon>
        <taxon>Heteroptera</taxon>
        <taxon>Panheteroptera</taxon>
        <taxon>Cimicomorpha</taxon>
        <taxon>Miridae</taxon>
        <taxon>Dicyphina</taxon>
        <taxon>Nesidiocoris</taxon>
    </lineage>
</organism>
<accession>A0ABN7AU41</accession>
<dbReference type="EMBL" id="AP028914">
    <property type="protein sequence ID" value="BES95725.1"/>
    <property type="molecule type" value="Genomic_DNA"/>
</dbReference>
<evidence type="ECO:0000259" key="4">
    <source>
        <dbReference type="SMART" id="SM00642"/>
    </source>
</evidence>
<dbReference type="PANTHER" id="PTHR10357">
    <property type="entry name" value="ALPHA-AMYLASE FAMILY MEMBER"/>
    <property type="match status" value="1"/>
</dbReference>
<dbReference type="SMART" id="SM00642">
    <property type="entry name" value="Aamy"/>
    <property type="match status" value="1"/>
</dbReference>
<dbReference type="Gene3D" id="3.20.20.80">
    <property type="entry name" value="Glycosidases"/>
    <property type="match status" value="1"/>
</dbReference>
<comment type="catalytic activity">
    <reaction evidence="1">
        <text>Hydrolysis of terminal, non-reducing (1-&gt;4)-linked alpha-D-glucose residues with release of alpha-D-glucose.</text>
        <dbReference type="EC" id="3.2.1.20"/>
    </reaction>
</comment>
<dbReference type="EC" id="3.2.1.20" evidence="2"/>
<feature type="domain" description="Glycosyl hydrolase family 13 catalytic" evidence="4">
    <location>
        <begin position="29"/>
        <end position="410"/>
    </location>
</feature>
<dbReference type="InterPro" id="IPR017853">
    <property type="entry name" value="GH"/>
</dbReference>
<gene>
    <name evidence="5" type="ORF">NTJ_08535</name>
</gene>
<evidence type="ECO:0000256" key="2">
    <source>
        <dbReference type="ARBA" id="ARBA00012741"/>
    </source>
</evidence>
<keyword evidence="6" id="KW-1185">Reference proteome</keyword>
<evidence type="ECO:0000313" key="5">
    <source>
        <dbReference type="EMBL" id="BES95725.1"/>
    </source>
</evidence>
<keyword evidence="3" id="KW-0732">Signal</keyword>